<dbReference type="AlphaFoldDB" id="A0A238V819"/>
<evidence type="ECO:0000313" key="2">
    <source>
        <dbReference type="Proteomes" id="UP000198412"/>
    </source>
</evidence>
<keyword evidence="2" id="KW-1185">Reference proteome</keyword>
<accession>A0A238V819</accession>
<dbReference type="EMBL" id="FZNX01000001">
    <property type="protein sequence ID" value="SNR30177.1"/>
    <property type="molecule type" value="Genomic_DNA"/>
</dbReference>
<protein>
    <submittedName>
        <fullName evidence="1">Uncharacterized protein</fullName>
    </submittedName>
</protein>
<proteinExistence type="predicted"/>
<name>A0A238V819_9FLAO</name>
<sequence length="161" mass="18990">MKKGLLFILAMIMMVSTIEAKIIEKSGDKPFYNRSLKAQPIVFIEKGIEFSVLPNGRFKFTKAYFKNHWNLRNHNWKHRRGVKVIRDRKGRISKVGNVQIFYTRNNKVVQIGSVDLAYKHGKLKKVGNLHILHKRNGKVKYIGKVKHNRRTYFSKRPLIWT</sequence>
<dbReference type="Proteomes" id="UP000198412">
    <property type="component" value="Unassembled WGS sequence"/>
</dbReference>
<reference evidence="2" key="1">
    <citation type="submission" date="2017-06" db="EMBL/GenBank/DDBJ databases">
        <authorList>
            <person name="Varghese N."/>
            <person name="Submissions S."/>
        </authorList>
    </citation>
    <scope>NUCLEOTIDE SEQUENCE [LARGE SCALE GENOMIC DNA]</scope>
    <source>
        <strain evidence="2">DSM 27993</strain>
    </source>
</reference>
<gene>
    <name evidence="1" type="ORF">SAMN04488111_0050</name>
</gene>
<dbReference type="OrthoDB" id="750023at2"/>
<organism evidence="1 2">
    <name type="scientific">Lutibacter flavus</name>
    <dbReference type="NCBI Taxonomy" id="691689"/>
    <lineage>
        <taxon>Bacteria</taxon>
        <taxon>Pseudomonadati</taxon>
        <taxon>Bacteroidota</taxon>
        <taxon>Flavobacteriia</taxon>
        <taxon>Flavobacteriales</taxon>
        <taxon>Flavobacteriaceae</taxon>
        <taxon>Lutibacter</taxon>
    </lineage>
</organism>
<evidence type="ECO:0000313" key="1">
    <source>
        <dbReference type="EMBL" id="SNR30177.1"/>
    </source>
</evidence>
<dbReference type="RefSeq" id="WP_089376435.1">
    <property type="nucleotide sequence ID" value="NZ_FZNX01000001.1"/>
</dbReference>